<accession>A0A5A7Q771</accession>
<sequence>MVEEGGLSYGPPIPNPQGPNPVPHALIPPIAQHLDLITCVDDYGIFHGLHVDPLTVFQNLEARHLIILEQEDDPTSVCVGPKPIYPFGLGAWRVVADLGAEEGLVTSLGPGVEGPIDVALGQAQVLIHCLHDSDS</sequence>
<keyword evidence="2" id="KW-1185">Reference proteome</keyword>
<keyword evidence="1" id="KW-0808">Transferase</keyword>
<dbReference type="EMBL" id="BKCP01005849">
    <property type="protein sequence ID" value="GER40307.1"/>
    <property type="molecule type" value="Genomic_DNA"/>
</dbReference>
<comment type="caution">
    <text evidence="1">The sequence shown here is derived from an EMBL/GenBank/DDBJ whole genome shotgun (WGS) entry which is preliminary data.</text>
</comment>
<evidence type="ECO:0000313" key="2">
    <source>
        <dbReference type="Proteomes" id="UP000325081"/>
    </source>
</evidence>
<keyword evidence="1" id="KW-0675">Receptor</keyword>
<dbReference type="AlphaFoldDB" id="A0A5A7Q771"/>
<name>A0A5A7Q771_STRAF</name>
<dbReference type="OrthoDB" id="1974186at2759"/>
<protein>
    <submittedName>
        <fullName evidence="1">Receptor-like protein kinase-related family protein</fullName>
    </submittedName>
</protein>
<dbReference type="Proteomes" id="UP000325081">
    <property type="component" value="Unassembled WGS sequence"/>
</dbReference>
<organism evidence="1 2">
    <name type="scientific">Striga asiatica</name>
    <name type="common">Asiatic witchweed</name>
    <name type="synonym">Buchnera asiatica</name>
    <dbReference type="NCBI Taxonomy" id="4170"/>
    <lineage>
        <taxon>Eukaryota</taxon>
        <taxon>Viridiplantae</taxon>
        <taxon>Streptophyta</taxon>
        <taxon>Embryophyta</taxon>
        <taxon>Tracheophyta</taxon>
        <taxon>Spermatophyta</taxon>
        <taxon>Magnoliopsida</taxon>
        <taxon>eudicotyledons</taxon>
        <taxon>Gunneridae</taxon>
        <taxon>Pentapetalae</taxon>
        <taxon>asterids</taxon>
        <taxon>lamiids</taxon>
        <taxon>Lamiales</taxon>
        <taxon>Orobanchaceae</taxon>
        <taxon>Buchnereae</taxon>
        <taxon>Striga</taxon>
    </lineage>
</organism>
<dbReference type="GO" id="GO:0016301">
    <property type="term" value="F:kinase activity"/>
    <property type="evidence" value="ECO:0007669"/>
    <property type="project" value="UniProtKB-KW"/>
</dbReference>
<evidence type="ECO:0000313" key="1">
    <source>
        <dbReference type="EMBL" id="GER40307.1"/>
    </source>
</evidence>
<keyword evidence="1" id="KW-0418">Kinase</keyword>
<reference evidence="2" key="1">
    <citation type="journal article" date="2019" name="Curr. Biol.">
        <title>Genome Sequence of Striga asiatica Provides Insight into the Evolution of Plant Parasitism.</title>
        <authorList>
            <person name="Yoshida S."/>
            <person name="Kim S."/>
            <person name="Wafula E.K."/>
            <person name="Tanskanen J."/>
            <person name="Kim Y.M."/>
            <person name="Honaas L."/>
            <person name="Yang Z."/>
            <person name="Spallek T."/>
            <person name="Conn C.E."/>
            <person name="Ichihashi Y."/>
            <person name="Cheong K."/>
            <person name="Cui S."/>
            <person name="Der J.P."/>
            <person name="Gundlach H."/>
            <person name="Jiao Y."/>
            <person name="Hori C."/>
            <person name="Ishida J.K."/>
            <person name="Kasahara H."/>
            <person name="Kiba T."/>
            <person name="Kim M.S."/>
            <person name="Koo N."/>
            <person name="Laohavisit A."/>
            <person name="Lee Y.H."/>
            <person name="Lumba S."/>
            <person name="McCourt P."/>
            <person name="Mortimer J.C."/>
            <person name="Mutuku J.M."/>
            <person name="Nomura T."/>
            <person name="Sasaki-Sekimoto Y."/>
            <person name="Seto Y."/>
            <person name="Wang Y."/>
            <person name="Wakatake T."/>
            <person name="Sakakibara H."/>
            <person name="Demura T."/>
            <person name="Yamaguchi S."/>
            <person name="Yoneyama K."/>
            <person name="Manabe R.I."/>
            <person name="Nelson D.C."/>
            <person name="Schulman A.H."/>
            <person name="Timko M.P."/>
            <person name="dePamphilis C.W."/>
            <person name="Choi D."/>
            <person name="Shirasu K."/>
        </authorList>
    </citation>
    <scope>NUCLEOTIDE SEQUENCE [LARGE SCALE GENOMIC DNA]</scope>
    <source>
        <strain evidence="2">cv. UVA1</strain>
    </source>
</reference>
<gene>
    <name evidence="1" type="ORF">STAS_16973</name>
</gene>
<proteinExistence type="predicted"/>